<dbReference type="AlphaFoldDB" id="A0AA36GF20"/>
<feature type="compositionally biased region" description="Polar residues" evidence="1">
    <location>
        <begin position="139"/>
        <end position="150"/>
    </location>
</feature>
<feature type="compositionally biased region" description="Basic and acidic residues" evidence="1">
    <location>
        <begin position="113"/>
        <end position="133"/>
    </location>
</feature>
<keyword evidence="4" id="KW-1185">Reference proteome</keyword>
<feature type="transmembrane region" description="Helical" evidence="2">
    <location>
        <begin position="52"/>
        <end position="76"/>
    </location>
</feature>
<sequence length="150" mass="17176">MVTALLEVQNCIKTYFMVIIHSTIYHCSLNYFQKHGNVSFLVCGMEEWQFQSMTFLTIIQFFVGVALSLPIMVIVCKHQKQKQIYKPGHIPEFENPENEETDTYYGLSSSRLFPDREKGRVNKAAMEDKKSEGGIEGVSDTQPTKDLNKA</sequence>
<evidence type="ECO:0000256" key="1">
    <source>
        <dbReference type="SAM" id="MobiDB-lite"/>
    </source>
</evidence>
<keyword evidence="2" id="KW-1133">Transmembrane helix</keyword>
<dbReference type="EMBL" id="CATQJL010000001">
    <property type="protein sequence ID" value="CAJ0592072.1"/>
    <property type="molecule type" value="Genomic_DNA"/>
</dbReference>
<gene>
    <name evidence="3" type="ORF">CYNAS_LOCUS4055</name>
</gene>
<name>A0AA36GF20_CYLNA</name>
<accession>A0AA36GF20</accession>
<comment type="caution">
    <text evidence="3">The sequence shown here is derived from an EMBL/GenBank/DDBJ whole genome shotgun (WGS) entry which is preliminary data.</text>
</comment>
<proteinExistence type="predicted"/>
<reference evidence="3" key="1">
    <citation type="submission" date="2023-07" db="EMBL/GenBank/DDBJ databases">
        <authorList>
            <consortium name="CYATHOMIX"/>
        </authorList>
    </citation>
    <scope>NUCLEOTIDE SEQUENCE</scope>
    <source>
        <strain evidence="3">N/A</strain>
    </source>
</reference>
<evidence type="ECO:0000313" key="3">
    <source>
        <dbReference type="EMBL" id="CAJ0592072.1"/>
    </source>
</evidence>
<keyword evidence="2" id="KW-0812">Transmembrane</keyword>
<protein>
    <submittedName>
        <fullName evidence="3">Uncharacterized protein</fullName>
    </submittedName>
</protein>
<organism evidence="3 4">
    <name type="scientific">Cylicocyclus nassatus</name>
    <name type="common">Nematode worm</name>
    <dbReference type="NCBI Taxonomy" id="53992"/>
    <lineage>
        <taxon>Eukaryota</taxon>
        <taxon>Metazoa</taxon>
        <taxon>Ecdysozoa</taxon>
        <taxon>Nematoda</taxon>
        <taxon>Chromadorea</taxon>
        <taxon>Rhabditida</taxon>
        <taxon>Rhabditina</taxon>
        <taxon>Rhabditomorpha</taxon>
        <taxon>Strongyloidea</taxon>
        <taxon>Strongylidae</taxon>
        <taxon>Cylicocyclus</taxon>
    </lineage>
</organism>
<feature type="region of interest" description="Disordered" evidence="1">
    <location>
        <begin position="88"/>
        <end position="150"/>
    </location>
</feature>
<dbReference type="Proteomes" id="UP001176961">
    <property type="component" value="Unassembled WGS sequence"/>
</dbReference>
<evidence type="ECO:0000313" key="4">
    <source>
        <dbReference type="Proteomes" id="UP001176961"/>
    </source>
</evidence>
<evidence type="ECO:0000256" key="2">
    <source>
        <dbReference type="SAM" id="Phobius"/>
    </source>
</evidence>
<keyword evidence="2" id="KW-0472">Membrane</keyword>